<dbReference type="InterPro" id="IPR038717">
    <property type="entry name" value="Tc1-like_DDE_dom"/>
</dbReference>
<dbReference type="NCBIfam" id="NF033545">
    <property type="entry name" value="transpos_IS630"/>
    <property type="match status" value="1"/>
</dbReference>
<name>A0A8J7HVR9_9NOST</name>
<feature type="domain" description="Tc1-like transposase DDE" evidence="1">
    <location>
        <begin position="19"/>
        <end position="159"/>
    </location>
</feature>
<accession>A0A8J7HVR9</accession>
<feature type="non-terminal residue" evidence="2">
    <location>
        <position position="1"/>
    </location>
</feature>
<sequence>NQMRFDYRDWVLGIDPHNLVFVDESGLRLGMTRLYGRAKIGERLHDSCPRNRGQNISFIGALSLDGLIATMSISGSVNTDVFVTYVQQILAPQLWAGAIVVMDNLSVHTAAVIRDSIEAVGARLVFLPPYSPDLSPIELCWSKLKQCLRAAKVTTHEALNHVLTQIVNEHISSDDAWGWFAHCGLFI</sequence>
<dbReference type="Proteomes" id="UP000632766">
    <property type="component" value="Unassembled WGS sequence"/>
</dbReference>
<organism evidence="2 3">
    <name type="scientific">Amazonocrinis nigriterrae CENA67</name>
    <dbReference type="NCBI Taxonomy" id="2794033"/>
    <lineage>
        <taxon>Bacteria</taxon>
        <taxon>Bacillati</taxon>
        <taxon>Cyanobacteriota</taxon>
        <taxon>Cyanophyceae</taxon>
        <taxon>Nostocales</taxon>
        <taxon>Nostocaceae</taxon>
        <taxon>Amazonocrinis</taxon>
        <taxon>Amazonocrinis nigriterrae</taxon>
    </lineage>
</organism>
<dbReference type="PANTHER" id="PTHR46564">
    <property type="entry name" value="TRANSPOSASE"/>
    <property type="match status" value="1"/>
</dbReference>
<protein>
    <submittedName>
        <fullName evidence="2">IS630 family transposase</fullName>
    </submittedName>
</protein>
<evidence type="ECO:0000313" key="2">
    <source>
        <dbReference type="EMBL" id="MBH8565200.1"/>
    </source>
</evidence>
<keyword evidence="3" id="KW-1185">Reference proteome</keyword>
<dbReference type="Pfam" id="PF13358">
    <property type="entry name" value="DDE_3"/>
    <property type="match status" value="1"/>
</dbReference>
<evidence type="ECO:0000313" key="3">
    <source>
        <dbReference type="Proteomes" id="UP000632766"/>
    </source>
</evidence>
<dbReference type="EMBL" id="JAECZC010000056">
    <property type="protein sequence ID" value="MBH8565200.1"/>
    <property type="molecule type" value="Genomic_DNA"/>
</dbReference>
<dbReference type="Gene3D" id="3.30.420.10">
    <property type="entry name" value="Ribonuclease H-like superfamily/Ribonuclease H"/>
    <property type="match status" value="1"/>
</dbReference>
<dbReference type="RefSeq" id="WP_198127004.1">
    <property type="nucleotide sequence ID" value="NZ_JAECZC010000056.1"/>
</dbReference>
<proteinExistence type="predicted"/>
<comment type="caution">
    <text evidence="2">The sequence shown here is derived from an EMBL/GenBank/DDBJ whole genome shotgun (WGS) entry which is preliminary data.</text>
</comment>
<evidence type="ECO:0000259" key="1">
    <source>
        <dbReference type="Pfam" id="PF13358"/>
    </source>
</evidence>
<dbReference type="InterPro" id="IPR036397">
    <property type="entry name" value="RNaseH_sf"/>
</dbReference>
<dbReference type="AlphaFoldDB" id="A0A8J7HVR9"/>
<dbReference type="InterPro" id="IPR047655">
    <property type="entry name" value="Transpos_IS630-like"/>
</dbReference>
<dbReference type="GO" id="GO:0003676">
    <property type="term" value="F:nucleic acid binding"/>
    <property type="evidence" value="ECO:0007669"/>
    <property type="project" value="InterPro"/>
</dbReference>
<reference evidence="2 3" key="1">
    <citation type="journal article" date="2021" name="Int. J. Syst. Evol. Microbiol.">
        <title>Amazonocrinis nigriterrae gen. nov., sp. nov., Atlanticothrix silvestris gen. nov., sp. nov. and Dendronalium phyllosphericum gen. nov., sp. nov., nostocacean cyanobacteria from Brazilian environments.</title>
        <authorList>
            <person name="Alvarenga D.O."/>
            <person name="Andreote A.P.D."/>
            <person name="Branco L.H.Z."/>
            <person name="Delbaje E."/>
            <person name="Cruz R.B."/>
            <person name="Varani A.M."/>
            <person name="Fiore M.F."/>
        </authorList>
    </citation>
    <scope>NUCLEOTIDE SEQUENCE [LARGE SCALE GENOMIC DNA]</scope>
    <source>
        <strain evidence="2 3">CENA67</strain>
    </source>
</reference>
<gene>
    <name evidence="2" type="ORF">I8748_23955</name>
</gene>
<dbReference type="PANTHER" id="PTHR46564:SF1">
    <property type="entry name" value="TRANSPOSASE"/>
    <property type="match status" value="1"/>
</dbReference>